<dbReference type="PANTHER" id="PTHR30160:SF7">
    <property type="entry name" value="ADP-HEPTOSE--LPS HEPTOSYLTRANSFERASE 2"/>
    <property type="match status" value="1"/>
</dbReference>
<evidence type="ECO:0000313" key="7">
    <source>
        <dbReference type="Proteomes" id="UP001056649"/>
    </source>
</evidence>
<keyword evidence="2" id="KW-0808">Transferase</keyword>
<keyword evidence="1" id="KW-0328">Glycosyltransferase</keyword>
<evidence type="ECO:0000256" key="2">
    <source>
        <dbReference type="ARBA" id="ARBA00022679"/>
    </source>
</evidence>
<dbReference type="KEGG" id="eps:L0Y14_01550"/>
<comment type="similarity">
    <text evidence="3">Belongs to the glycosyltransferase 9 family.</text>
</comment>
<sequence length="340" mass="37289">MGSASPILVVGPSWAGDMVMAQSLFKALKRRDPEASVEVLAPGWSKPLLARMPEVDAAIEMPLGHGRLGLAERWRLGHSLRNRGYSQAILLPNSLKSALVPFWARIPLRTGWIGELRYGLLNDARRLDKQRWRMTVQRFVALAQPAGERELPEIEPPALQVDPAERQRALQALGLKKGERPLLALCPGAEFGPSKRWPEAHYAELANHYLSQGWQVWLFGADKDQPACAEIDRLSDGACVDLAGRTTLAQAVDLLSLADAVVSNDSGLMHVAAALDRRLVAVYGSTDPGFTPPLNSRSKVVRLGLDCSPCFQRECPKGHLDCLNRLPVESVIDALEALPR</sequence>
<name>A0A9J6ZZ39_9GAMM</name>
<keyword evidence="7" id="KW-1185">Reference proteome</keyword>
<dbReference type="FunFam" id="3.40.50.2000:FF:000023">
    <property type="entry name" value="ADP-heptose--LPS heptosyltransferase II"/>
    <property type="match status" value="1"/>
</dbReference>
<protein>
    <recommendedName>
        <fullName evidence="4">lipopolysaccharide heptosyltransferase II</fullName>
        <ecNumber evidence="4">2.4.99.24</ecNumber>
    </recommendedName>
</protein>
<dbReference type="GO" id="GO:0009244">
    <property type="term" value="P:lipopolysaccharide core region biosynthetic process"/>
    <property type="evidence" value="ECO:0007669"/>
    <property type="project" value="TreeGrafter"/>
</dbReference>
<gene>
    <name evidence="6" type="primary">waaF</name>
    <name evidence="6" type="ORF">L0Y14_01550</name>
</gene>
<dbReference type="GO" id="GO:0008713">
    <property type="term" value="F:ADP-heptose-lipopolysaccharide heptosyltransferase activity"/>
    <property type="evidence" value="ECO:0007669"/>
    <property type="project" value="UniProtKB-EC"/>
</dbReference>
<dbReference type="Pfam" id="PF01075">
    <property type="entry name" value="Glyco_transf_9"/>
    <property type="match status" value="1"/>
</dbReference>
<dbReference type="SUPFAM" id="SSF53756">
    <property type="entry name" value="UDP-Glycosyltransferase/glycogen phosphorylase"/>
    <property type="match status" value="1"/>
</dbReference>
<organism evidence="6 7">
    <name type="scientific">Candidatus Endoriftia persephonae</name>
    <dbReference type="NCBI Taxonomy" id="393765"/>
    <lineage>
        <taxon>Bacteria</taxon>
        <taxon>Pseudomonadati</taxon>
        <taxon>Pseudomonadota</taxon>
        <taxon>Gammaproteobacteria</taxon>
        <taxon>Chromatiales</taxon>
        <taxon>Sedimenticolaceae</taxon>
        <taxon>Candidatus Endoriftia</taxon>
    </lineage>
</organism>
<dbReference type="EC" id="2.4.99.24" evidence="4"/>
<evidence type="ECO:0000256" key="4">
    <source>
        <dbReference type="ARBA" id="ARBA00044042"/>
    </source>
</evidence>
<dbReference type="GO" id="GO:0005829">
    <property type="term" value="C:cytosol"/>
    <property type="evidence" value="ECO:0007669"/>
    <property type="project" value="TreeGrafter"/>
</dbReference>
<evidence type="ECO:0000256" key="3">
    <source>
        <dbReference type="ARBA" id="ARBA00043995"/>
    </source>
</evidence>
<comment type="catalytic activity">
    <reaction evidence="5">
        <text>an L-alpha-D-Hep-(1-&gt;5)-[alpha-Kdo-(2-&gt;4)]-alpha-Kdo-(2-&gt;6)-lipid A + ADP-L-glycero-beta-D-manno-heptose = an L-alpha-D-Hep-(1-&gt;3)-L-alpha-D-Hep-(1-&gt;5)-[alpha-Kdo-(2-&gt;4)]-alpha-Kdo-(2-&gt;6)-lipid A + ADP + H(+)</text>
        <dbReference type="Rhea" id="RHEA:74071"/>
        <dbReference type="ChEBI" id="CHEBI:15378"/>
        <dbReference type="ChEBI" id="CHEBI:61506"/>
        <dbReference type="ChEBI" id="CHEBI:193068"/>
        <dbReference type="ChEBI" id="CHEBI:193069"/>
        <dbReference type="ChEBI" id="CHEBI:456216"/>
        <dbReference type="EC" id="2.4.99.24"/>
    </reaction>
</comment>
<dbReference type="Proteomes" id="UP001056649">
    <property type="component" value="Chromosome"/>
</dbReference>
<dbReference type="InterPro" id="IPR002201">
    <property type="entry name" value="Glyco_trans_9"/>
</dbReference>
<dbReference type="CDD" id="cd03789">
    <property type="entry name" value="GT9_LPS_heptosyltransferase"/>
    <property type="match status" value="1"/>
</dbReference>
<dbReference type="NCBIfam" id="TIGR02195">
    <property type="entry name" value="heptsyl_trn_II"/>
    <property type="match status" value="1"/>
</dbReference>
<proteinExistence type="inferred from homology"/>
<evidence type="ECO:0000313" key="6">
    <source>
        <dbReference type="EMBL" id="USF87961.1"/>
    </source>
</evidence>
<dbReference type="AlphaFoldDB" id="A0A9J6ZZ39"/>
<dbReference type="Gene3D" id="3.40.50.2000">
    <property type="entry name" value="Glycogen Phosphorylase B"/>
    <property type="match status" value="2"/>
</dbReference>
<dbReference type="PANTHER" id="PTHR30160">
    <property type="entry name" value="TETRAACYLDISACCHARIDE 4'-KINASE-RELATED"/>
    <property type="match status" value="1"/>
</dbReference>
<evidence type="ECO:0000256" key="1">
    <source>
        <dbReference type="ARBA" id="ARBA00022676"/>
    </source>
</evidence>
<accession>A0A9J6ZZ39</accession>
<dbReference type="InterPro" id="IPR011910">
    <property type="entry name" value="RfaF"/>
</dbReference>
<dbReference type="EMBL" id="CP090569">
    <property type="protein sequence ID" value="USF87961.1"/>
    <property type="molecule type" value="Genomic_DNA"/>
</dbReference>
<evidence type="ECO:0000256" key="5">
    <source>
        <dbReference type="ARBA" id="ARBA00047503"/>
    </source>
</evidence>
<dbReference type="InterPro" id="IPR051199">
    <property type="entry name" value="LPS_LOS_Heptosyltrfase"/>
</dbReference>
<reference evidence="6" key="1">
    <citation type="journal article" date="2022" name="Mol. Ecol. Resour.">
        <title>The complete and closed genome of the facultative generalist Candidatus Endoriftia persephone from deep-sea hydrothermal vents.</title>
        <authorList>
            <person name="de Oliveira A.L."/>
            <person name="Srivastava A."/>
            <person name="Espada-Hinojosa S."/>
            <person name="Bright M."/>
        </authorList>
    </citation>
    <scope>NUCLEOTIDE SEQUENCE</scope>
    <source>
        <strain evidence="6">Tica-EPR-9o50.N</strain>
    </source>
</reference>